<keyword evidence="7" id="KW-0675">Receptor</keyword>
<gene>
    <name evidence="11" type="ORF">CHIRRI_LOCUS13873</name>
</gene>
<evidence type="ECO:0000256" key="1">
    <source>
        <dbReference type="ARBA" id="ARBA00004651"/>
    </source>
</evidence>
<feature type="transmembrane region" description="Helical" evidence="9">
    <location>
        <begin position="285"/>
        <end position="305"/>
    </location>
</feature>
<keyword evidence="4 9" id="KW-0812">Transmembrane</keyword>
<evidence type="ECO:0000256" key="7">
    <source>
        <dbReference type="ARBA" id="ARBA00023170"/>
    </source>
</evidence>
<evidence type="ECO:0000256" key="2">
    <source>
        <dbReference type="ARBA" id="ARBA00008685"/>
    </source>
</evidence>
<reference evidence="11" key="2">
    <citation type="submission" date="2022-10" db="EMBL/GenBank/DDBJ databases">
        <authorList>
            <consortium name="ENA_rothamsted_submissions"/>
            <consortium name="culmorum"/>
            <person name="King R."/>
        </authorList>
    </citation>
    <scope>NUCLEOTIDE SEQUENCE</scope>
</reference>
<evidence type="ECO:0000256" key="6">
    <source>
        <dbReference type="ARBA" id="ARBA00023136"/>
    </source>
</evidence>
<protein>
    <recommendedName>
        <fullName evidence="10">Ionotropic glutamate receptor C-terminal domain-containing protein</fullName>
    </recommendedName>
</protein>
<dbReference type="Pfam" id="PF00060">
    <property type="entry name" value="Lig_chan"/>
    <property type="match status" value="1"/>
</dbReference>
<dbReference type="InterPro" id="IPR001320">
    <property type="entry name" value="Iontro_rcpt_C"/>
</dbReference>
<evidence type="ECO:0000256" key="9">
    <source>
        <dbReference type="SAM" id="Phobius"/>
    </source>
</evidence>
<evidence type="ECO:0000256" key="8">
    <source>
        <dbReference type="ARBA" id="ARBA00023180"/>
    </source>
</evidence>
<keyword evidence="5 9" id="KW-1133">Transmembrane helix</keyword>
<dbReference type="AlphaFoldDB" id="A0A9N9S554"/>
<dbReference type="GO" id="GO:0005886">
    <property type="term" value="C:plasma membrane"/>
    <property type="evidence" value="ECO:0007669"/>
    <property type="project" value="UniProtKB-SubCell"/>
</dbReference>
<dbReference type="Gene3D" id="1.10.287.70">
    <property type="match status" value="1"/>
</dbReference>
<keyword evidence="12" id="KW-1185">Reference proteome</keyword>
<comment type="similarity">
    <text evidence="2">Belongs to the glutamate-gated ion channel (TC 1.A.10.1) family.</text>
</comment>
<dbReference type="PANTHER" id="PTHR42643">
    <property type="entry name" value="IONOTROPIC RECEPTOR 20A-RELATED"/>
    <property type="match status" value="1"/>
</dbReference>
<evidence type="ECO:0000256" key="4">
    <source>
        <dbReference type="ARBA" id="ARBA00022692"/>
    </source>
</evidence>
<evidence type="ECO:0000313" key="12">
    <source>
        <dbReference type="Proteomes" id="UP001153620"/>
    </source>
</evidence>
<comment type="subcellular location">
    <subcellularLocation>
        <location evidence="1">Cell membrane</location>
        <topology evidence="1">Multi-pass membrane protein</topology>
    </subcellularLocation>
</comment>
<dbReference type="EMBL" id="OU895880">
    <property type="protein sequence ID" value="CAG9811064.1"/>
    <property type="molecule type" value="Genomic_DNA"/>
</dbReference>
<evidence type="ECO:0000256" key="5">
    <source>
        <dbReference type="ARBA" id="ARBA00022989"/>
    </source>
</evidence>
<evidence type="ECO:0000256" key="3">
    <source>
        <dbReference type="ARBA" id="ARBA00022475"/>
    </source>
</evidence>
<accession>A0A9N9S554</accession>
<feature type="transmembrane region" description="Helical" evidence="9">
    <location>
        <begin position="536"/>
        <end position="558"/>
    </location>
</feature>
<dbReference type="SUPFAM" id="SSF53850">
    <property type="entry name" value="Periplasmic binding protein-like II"/>
    <property type="match status" value="1"/>
</dbReference>
<dbReference type="InterPro" id="IPR052192">
    <property type="entry name" value="Insect_Ionotropic_Sensory_Rcpt"/>
</dbReference>
<dbReference type="PANTHER" id="PTHR42643:SF30">
    <property type="entry name" value="IONOTROPIC RECEPTOR 40A-RELATED"/>
    <property type="match status" value="1"/>
</dbReference>
<organism evidence="11 12">
    <name type="scientific">Chironomus riparius</name>
    <dbReference type="NCBI Taxonomy" id="315576"/>
    <lineage>
        <taxon>Eukaryota</taxon>
        <taxon>Metazoa</taxon>
        <taxon>Ecdysozoa</taxon>
        <taxon>Arthropoda</taxon>
        <taxon>Hexapoda</taxon>
        <taxon>Insecta</taxon>
        <taxon>Pterygota</taxon>
        <taxon>Neoptera</taxon>
        <taxon>Endopterygota</taxon>
        <taxon>Diptera</taxon>
        <taxon>Nematocera</taxon>
        <taxon>Chironomoidea</taxon>
        <taxon>Chironomidae</taxon>
        <taxon>Chironominae</taxon>
        <taxon>Chironomus</taxon>
    </lineage>
</organism>
<dbReference type="OrthoDB" id="7725497at2759"/>
<reference evidence="11" key="1">
    <citation type="submission" date="2022-01" db="EMBL/GenBank/DDBJ databases">
        <authorList>
            <person name="King R."/>
        </authorList>
    </citation>
    <scope>NUCLEOTIDE SEQUENCE</scope>
</reference>
<dbReference type="GO" id="GO:0015276">
    <property type="term" value="F:ligand-gated monoatomic ion channel activity"/>
    <property type="evidence" value="ECO:0007669"/>
    <property type="project" value="InterPro"/>
</dbReference>
<keyword evidence="8" id="KW-0325">Glycoprotein</keyword>
<keyword evidence="6 9" id="KW-0472">Membrane</keyword>
<evidence type="ECO:0000313" key="11">
    <source>
        <dbReference type="EMBL" id="CAG9811064.1"/>
    </source>
</evidence>
<feature type="transmembrane region" description="Helical" evidence="9">
    <location>
        <begin position="348"/>
        <end position="369"/>
    </location>
</feature>
<proteinExistence type="inferred from homology"/>
<feature type="domain" description="Ionotropic glutamate receptor C-terminal" evidence="10">
    <location>
        <begin position="287"/>
        <end position="536"/>
    </location>
</feature>
<sequence length="631" mass="74095">MSKSDGKFSVFNSHFHLRVRINSLSPLLVFTDTTKMFDIFDTTFRIYRDGHNPITHFLFVQNMTFDQLSLLLMLEVFQRYQKIPTFGGSIFEYLIFITNEADTVQLSTFEWFSPHGCDQLQLSKLNSFNKKSQKWNSKLEYYEKFLNYHNCELIMMLPTLRDDESLEHMSGYMTSDKDLRNIEFKGISPEILRIISKNHNFTIDYQPVIMSIFWMRDIFNSSIEAVKLEGKELKKPHIYFEIVPATIRHVYLTFSNVVSNLNILMFVTPAETYTAYEKFILPFDMLTWILVLTTFVATFLSIFIINHFSKSAQSLVYGHKVDTPFWNVISIFFGISQTRLPNRNFSRFILLIFIYFCLIFRTCFQSKFFEFMTSEPRKPPPKTLEDLLTRSYTVYTVSSTFAVKYKYSELEKWPPVKVVKSRSFLNLYSTQSQNSSAKLALIVDEIFTNYFDSISKQRNHEWNKLDSVLFTTHDNFIFFGSCFYAGMLHRAINNLIPTGVMDYLIENFYTKRWKFENEEAEPKVLSLDDLSFGFNIWLGSCLVSFVAFAAEHGIAYILRPKKLKFAKVLPIRYKNMFQESRNLSPDLINIFRVQKAAYDCSQSLTANVDDENLVLDSIVLLRAQSESNWFF</sequence>
<dbReference type="Proteomes" id="UP001153620">
    <property type="component" value="Chromosome 4"/>
</dbReference>
<name>A0A9N9S554_9DIPT</name>
<dbReference type="GO" id="GO:0050906">
    <property type="term" value="P:detection of stimulus involved in sensory perception"/>
    <property type="evidence" value="ECO:0007669"/>
    <property type="project" value="UniProtKB-ARBA"/>
</dbReference>
<evidence type="ECO:0000259" key="10">
    <source>
        <dbReference type="Pfam" id="PF00060"/>
    </source>
</evidence>
<keyword evidence="3" id="KW-1003">Cell membrane</keyword>